<name>A0A9N9EJW7_FUNMO</name>
<dbReference type="Proteomes" id="UP000789375">
    <property type="component" value="Unassembled WGS sequence"/>
</dbReference>
<sequence>MYTNSHENEAQFDKLIVSNNNCSYCDKPFSEKLWCKECDPGYDGSLKKSDPEPMKVALKRLNGSRDMSAKYFSEKLAYRCMDAKPNQRPTAKELLDTMEFWHDSIDPLEMHKDNKKYGYYGKEIKEGFEEADEEIPNISISRKSNPDAIYTSRAFTFNNLTKPINSSLITSYLEKDENNE</sequence>
<organism evidence="1 2">
    <name type="scientific">Funneliformis mosseae</name>
    <name type="common">Endomycorrhizal fungus</name>
    <name type="synonym">Glomus mosseae</name>
    <dbReference type="NCBI Taxonomy" id="27381"/>
    <lineage>
        <taxon>Eukaryota</taxon>
        <taxon>Fungi</taxon>
        <taxon>Fungi incertae sedis</taxon>
        <taxon>Mucoromycota</taxon>
        <taxon>Glomeromycotina</taxon>
        <taxon>Glomeromycetes</taxon>
        <taxon>Glomerales</taxon>
        <taxon>Glomeraceae</taxon>
        <taxon>Funneliformis</taxon>
    </lineage>
</organism>
<protein>
    <submittedName>
        <fullName evidence="1">15899_t:CDS:1</fullName>
    </submittedName>
</protein>
<evidence type="ECO:0000313" key="1">
    <source>
        <dbReference type="EMBL" id="CAG8674713.1"/>
    </source>
</evidence>
<proteinExistence type="predicted"/>
<dbReference type="EMBL" id="CAJVPP010006157">
    <property type="protein sequence ID" value="CAG8674713.1"/>
    <property type="molecule type" value="Genomic_DNA"/>
</dbReference>
<evidence type="ECO:0000313" key="2">
    <source>
        <dbReference type="Proteomes" id="UP000789375"/>
    </source>
</evidence>
<gene>
    <name evidence="1" type="ORF">FMOSSE_LOCUS12587</name>
</gene>
<dbReference type="AlphaFoldDB" id="A0A9N9EJW7"/>
<reference evidence="1" key="1">
    <citation type="submission" date="2021-06" db="EMBL/GenBank/DDBJ databases">
        <authorList>
            <person name="Kallberg Y."/>
            <person name="Tangrot J."/>
            <person name="Rosling A."/>
        </authorList>
    </citation>
    <scope>NUCLEOTIDE SEQUENCE</scope>
    <source>
        <strain evidence="1">87-6 pot B 2015</strain>
    </source>
</reference>
<accession>A0A9N9EJW7</accession>
<keyword evidence="2" id="KW-1185">Reference proteome</keyword>
<feature type="non-terminal residue" evidence="1">
    <location>
        <position position="180"/>
    </location>
</feature>
<comment type="caution">
    <text evidence="1">The sequence shown here is derived from an EMBL/GenBank/DDBJ whole genome shotgun (WGS) entry which is preliminary data.</text>
</comment>